<dbReference type="HAMAP" id="MF_00227">
    <property type="entry name" value="RNase_P"/>
    <property type="match status" value="1"/>
</dbReference>
<keyword evidence="11" id="KW-1185">Reference proteome</keyword>
<dbReference type="SUPFAM" id="SSF54211">
    <property type="entry name" value="Ribosomal protein S5 domain 2-like"/>
    <property type="match status" value="1"/>
</dbReference>
<dbReference type="GO" id="GO:0000049">
    <property type="term" value="F:tRNA binding"/>
    <property type="evidence" value="ECO:0007669"/>
    <property type="project" value="UniProtKB-UniRule"/>
</dbReference>
<dbReference type="NCBIfam" id="TIGR00188">
    <property type="entry name" value="rnpA"/>
    <property type="match status" value="1"/>
</dbReference>
<comment type="catalytic activity">
    <reaction evidence="7">
        <text>Endonucleolytic cleavage of RNA, removing 5'-extranucleotides from tRNA precursor.</text>
        <dbReference type="EC" id="3.1.26.5"/>
    </reaction>
</comment>
<evidence type="ECO:0000313" key="11">
    <source>
        <dbReference type="Proteomes" id="UP000249818"/>
    </source>
</evidence>
<dbReference type="Gene3D" id="3.30.230.10">
    <property type="match status" value="1"/>
</dbReference>
<dbReference type="GO" id="GO:0042781">
    <property type="term" value="F:3'-tRNA processing endoribonuclease activity"/>
    <property type="evidence" value="ECO:0007669"/>
    <property type="project" value="TreeGrafter"/>
</dbReference>
<dbReference type="AlphaFoldDB" id="A0A2X3L050"/>
<reference evidence="11" key="1">
    <citation type="submission" date="2018-05" db="EMBL/GenBank/DDBJ databases">
        <authorList>
            <person name="Hao L."/>
        </authorList>
    </citation>
    <scope>NUCLEOTIDE SEQUENCE [LARGE SCALE GENOMIC DNA]</scope>
</reference>
<dbReference type="RefSeq" id="WP_122030398.1">
    <property type="nucleotide sequence ID" value="NZ_LS483254.1"/>
</dbReference>
<evidence type="ECO:0000256" key="8">
    <source>
        <dbReference type="NCBIfam" id="TIGR00188"/>
    </source>
</evidence>
<dbReference type="InterPro" id="IPR020539">
    <property type="entry name" value="RNase_P_CS"/>
</dbReference>
<sequence>MMNMSPTLGRDHRLRRRRDIAPVFQRGQRLEAPLFSFRILRKEEPTPRLLVVAGRRLGGAVTRNRVKRAVREGFRLHKEAFAYLDTVVIPRKEATRLRPGDLSERLVEEFREVSDGQRNPPHERGLPTEEG</sequence>
<dbReference type="InterPro" id="IPR000100">
    <property type="entry name" value="RNase_P"/>
</dbReference>
<dbReference type="KEGG" id="bana:BARAN1_0105"/>
<dbReference type="GO" id="GO:0030677">
    <property type="term" value="C:ribonuclease P complex"/>
    <property type="evidence" value="ECO:0007669"/>
    <property type="project" value="TreeGrafter"/>
</dbReference>
<evidence type="ECO:0000256" key="1">
    <source>
        <dbReference type="ARBA" id="ARBA00002663"/>
    </source>
</evidence>
<organism evidence="10 11">
    <name type="scientific">Candidatus Bipolaricaulis anaerobius</name>
    <dbReference type="NCBI Taxonomy" id="2026885"/>
    <lineage>
        <taxon>Bacteria</taxon>
        <taxon>Candidatus Bipolaricaulota</taxon>
        <taxon>Candidatus Bipolaricaulia</taxon>
        <taxon>Candidatus Bipolaricaulales</taxon>
        <taxon>Candidatus Bipolaricaulaceae</taxon>
        <taxon>Candidatus Bipolaricaulis</taxon>
    </lineage>
</organism>
<feature type="region of interest" description="Disordered" evidence="9">
    <location>
        <begin position="108"/>
        <end position="131"/>
    </location>
</feature>
<dbReference type="Pfam" id="PF00825">
    <property type="entry name" value="Ribonuclease_P"/>
    <property type="match status" value="1"/>
</dbReference>
<comment type="function">
    <text evidence="1 7">RNaseP catalyzes the removal of the 5'-leader sequence from pre-tRNA to produce the mature 5'-terminus. It can also cleave other RNA substrates such as 4.5S RNA. The protein component plays an auxiliary but essential role in vivo by binding to the 5'-leader sequence and broadening the substrate specificity of the ribozyme.</text>
</comment>
<dbReference type="EMBL" id="LS483254">
    <property type="protein sequence ID" value="SQD92130.1"/>
    <property type="molecule type" value="Genomic_DNA"/>
</dbReference>
<keyword evidence="4 7" id="KW-0255">Endonuclease</keyword>
<evidence type="ECO:0000313" key="10">
    <source>
        <dbReference type="EMBL" id="SQD92130.1"/>
    </source>
</evidence>
<dbReference type="InterPro" id="IPR014721">
    <property type="entry name" value="Ribsml_uS5_D2-typ_fold_subgr"/>
</dbReference>
<dbReference type="EC" id="3.1.26.5" evidence="7 8"/>
<dbReference type="GO" id="GO:0001682">
    <property type="term" value="P:tRNA 5'-leader removal"/>
    <property type="evidence" value="ECO:0007669"/>
    <property type="project" value="UniProtKB-UniRule"/>
</dbReference>
<keyword evidence="3 7" id="KW-0540">Nuclease</keyword>
<dbReference type="Proteomes" id="UP000249818">
    <property type="component" value="Chromosome BARAN1"/>
</dbReference>
<gene>
    <name evidence="7" type="primary">rnpA</name>
    <name evidence="10" type="ORF">BARAN1_0105</name>
</gene>
<comment type="subunit">
    <text evidence="7">Consists of a catalytic RNA component (M1 or rnpB) and a protein subunit.</text>
</comment>
<dbReference type="InterPro" id="IPR020568">
    <property type="entry name" value="Ribosomal_Su5_D2-typ_SF"/>
</dbReference>
<comment type="similarity">
    <text evidence="7">Belongs to the RnpA family.</text>
</comment>
<evidence type="ECO:0000256" key="5">
    <source>
        <dbReference type="ARBA" id="ARBA00022801"/>
    </source>
</evidence>
<keyword evidence="2 7" id="KW-0819">tRNA processing</keyword>
<evidence type="ECO:0000256" key="2">
    <source>
        <dbReference type="ARBA" id="ARBA00022694"/>
    </source>
</evidence>
<dbReference type="OrthoDB" id="9810867at2"/>
<evidence type="ECO:0000256" key="9">
    <source>
        <dbReference type="SAM" id="MobiDB-lite"/>
    </source>
</evidence>
<proteinExistence type="inferred from homology"/>
<evidence type="ECO:0000256" key="7">
    <source>
        <dbReference type="HAMAP-Rule" id="MF_00227"/>
    </source>
</evidence>
<evidence type="ECO:0000256" key="6">
    <source>
        <dbReference type="ARBA" id="ARBA00022884"/>
    </source>
</evidence>
<protein>
    <recommendedName>
        <fullName evidence="7 8">Ribonuclease P protein component</fullName>
        <shortName evidence="7">RNase P protein</shortName>
        <shortName evidence="7">RNaseP protein</shortName>
        <ecNumber evidence="7 8">3.1.26.5</ecNumber>
    </recommendedName>
    <alternativeName>
        <fullName evidence="7">Protein C5</fullName>
    </alternativeName>
</protein>
<accession>A0A2X3L050</accession>
<dbReference type="GO" id="GO:0004526">
    <property type="term" value="F:ribonuclease P activity"/>
    <property type="evidence" value="ECO:0007669"/>
    <property type="project" value="UniProtKB-UniRule"/>
</dbReference>
<evidence type="ECO:0000256" key="4">
    <source>
        <dbReference type="ARBA" id="ARBA00022759"/>
    </source>
</evidence>
<dbReference type="PANTHER" id="PTHR33992">
    <property type="entry name" value="RIBONUCLEASE P PROTEIN COMPONENT"/>
    <property type="match status" value="1"/>
</dbReference>
<evidence type="ECO:0000256" key="3">
    <source>
        <dbReference type="ARBA" id="ARBA00022722"/>
    </source>
</evidence>
<dbReference type="PROSITE" id="PS00648">
    <property type="entry name" value="RIBONUCLEASE_P"/>
    <property type="match status" value="1"/>
</dbReference>
<dbReference type="PANTHER" id="PTHR33992:SF1">
    <property type="entry name" value="RIBONUCLEASE P PROTEIN COMPONENT"/>
    <property type="match status" value="1"/>
</dbReference>
<name>A0A2X3L050_9BACT</name>
<keyword evidence="5 7" id="KW-0378">Hydrolase</keyword>
<keyword evidence="6 7" id="KW-0694">RNA-binding</keyword>